<proteinExistence type="predicted"/>
<dbReference type="EMBL" id="CAJVQB010004483">
    <property type="protein sequence ID" value="CAG8636972.1"/>
    <property type="molecule type" value="Genomic_DNA"/>
</dbReference>
<evidence type="ECO:0000313" key="3">
    <source>
        <dbReference type="Proteomes" id="UP000789901"/>
    </source>
</evidence>
<name>A0ABN7UN17_GIGMA</name>
<organism evidence="2 3">
    <name type="scientific">Gigaspora margarita</name>
    <dbReference type="NCBI Taxonomy" id="4874"/>
    <lineage>
        <taxon>Eukaryota</taxon>
        <taxon>Fungi</taxon>
        <taxon>Fungi incertae sedis</taxon>
        <taxon>Mucoromycota</taxon>
        <taxon>Glomeromycotina</taxon>
        <taxon>Glomeromycetes</taxon>
        <taxon>Diversisporales</taxon>
        <taxon>Gigasporaceae</taxon>
        <taxon>Gigaspora</taxon>
    </lineage>
</organism>
<feature type="region of interest" description="Disordered" evidence="1">
    <location>
        <begin position="1"/>
        <end position="27"/>
    </location>
</feature>
<evidence type="ECO:0000313" key="2">
    <source>
        <dbReference type="EMBL" id="CAG8636972.1"/>
    </source>
</evidence>
<evidence type="ECO:0000256" key="1">
    <source>
        <dbReference type="SAM" id="MobiDB-lite"/>
    </source>
</evidence>
<keyword evidence="3" id="KW-1185">Reference proteome</keyword>
<protein>
    <submittedName>
        <fullName evidence="2">19358_t:CDS:1</fullName>
    </submittedName>
</protein>
<dbReference type="Proteomes" id="UP000789901">
    <property type="component" value="Unassembled WGS sequence"/>
</dbReference>
<feature type="non-terminal residue" evidence="2">
    <location>
        <position position="1"/>
    </location>
</feature>
<reference evidence="2 3" key="1">
    <citation type="submission" date="2021-06" db="EMBL/GenBank/DDBJ databases">
        <authorList>
            <person name="Kallberg Y."/>
            <person name="Tangrot J."/>
            <person name="Rosling A."/>
        </authorList>
    </citation>
    <scope>NUCLEOTIDE SEQUENCE [LARGE SCALE GENOMIC DNA]</scope>
    <source>
        <strain evidence="2 3">120-4 pot B 10/14</strain>
    </source>
</reference>
<gene>
    <name evidence="2" type="ORF">GMARGA_LOCUS8639</name>
</gene>
<comment type="caution">
    <text evidence="2">The sequence shown here is derived from an EMBL/GenBank/DDBJ whole genome shotgun (WGS) entry which is preliminary data.</text>
</comment>
<accession>A0ABN7UN17</accession>
<sequence length="96" mass="11097">EIMEQKTQEQTITTITSDKKNGTNDVVQTRQRQRSKIFELSSESLAFPSLPGNDGEGGDKFKGLKEKRVKERAKSLEYQKQFRKDPLGEKIRSFFE</sequence>